<dbReference type="Pfam" id="PF08145">
    <property type="entry name" value="BOP1NT"/>
    <property type="match status" value="1"/>
</dbReference>
<protein>
    <recommendedName>
        <fullName evidence="6">Ribosome biogenesis protein BOP1 homolog</fullName>
    </recommendedName>
</protein>
<evidence type="ECO:0000256" key="3">
    <source>
        <dbReference type="ARBA" id="ARBA00022574"/>
    </source>
</evidence>
<dbReference type="SMART" id="SM00320">
    <property type="entry name" value="WD40"/>
    <property type="match status" value="6"/>
</dbReference>
<dbReference type="SMART" id="SM01035">
    <property type="entry name" value="BOP1NT"/>
    <property type="match status" value="1"/>
</dbReference>
<dbReference type="GO" id="GO:0070545">
    <property type="term" value="C:PeBoW complex"/>
    <property type="evidence" value="ECO:0007669"/>
    <property type="project" value="TreeGrafter"/>
</dbReference>
<dbReference type="InterPro" id="IPR001680">
    <property type="entry name" value="WD40_rpt"/>
</dbReference>
<dbReference type="EMBL" id="JAAPAO010000009">
    <property type="protein sequence ID" value="KAF4677722.1"/>
    <property type="molecule type" value="Genomic_DNA"/>
</dbReference>
<proteinExistence type="inferred from homology"/>
<dbReference type="InterPro" id="IPR028598">
    <property type="entry name" value="BOP1/Erb1"/>
</dbReference>
<reference evidence="9 10" key="1">
    <citation type="submission" date="2020-04" db="EMBL/GenBank/DDBJ databases">
        <title>Perkinsus chesapeaki whole genome sequence.</title>
        <authorList>
            <person name="Bogema D.R."/>
        </authorList>
    </citation>
    <scope>NUCLEOTIDE SEQUENCE [LARGE SCALE GENOMIC DNA]</scope>
    <source>
        <strain evidence="9">ATCC PRA-425</strain>
    </source>
</reference>
<evidence type="ECO:0000313" key="9">
    <source>
        <dbReference type="EMBL" id="KAF4677722.1"/>
    </source>
</evidence>
<comment type="function">
    <text evidence="6">Required for maturation of ribosomal RNAs and formation of the large ribosomal subunit.</text>
</comment>
<keyword evidence="5 6" id="KW-0539">Nucleus</keyword>
<feature type="domain" description="BOP1 N-terminal" evidence="8">
    <location>
        <begin position="98"/>
        <end position="361"/>
    </location>
</feature>
<dbReference type="InterPro" id="IPR012953">
    <property type="entry name" value="BOP1_N_dom"/>
</dbReference>
<dbReference type="PANTHER" id="PTHR17605">
    <property type="entry name" value="RIBOSOME BIOGENESIS PROTEIN BOP1 BLOCK OF PROLIFERATION 1 PROTEIN"/>
    <property type="match status" value="1"/>
</dbReference>
<sequence>MPSAKKTRHVVSDDGAAPAEKPVREEDEALGDLGDSKEISGFEIGEDEDAENASTLASGDEEGEGSSESDEEDYDSDDSEDEYTRNRIGKVPLKWYLDNHDHIGYDISGKKIARTVKTSEIDTLLRAAEDPDAWRTITDVENDREIKLTDSDLRIIQRIRKGLYPTGRGDGEEDEEFQVEYEDRLEDKIHPLRTRYPSKKSFMPDQDEARKVKRLIKLIRAGIIKPKGEEKPKKEEVFDAWRDEDEEGEGRKLKGPAPIPAPKQALPTHSESYNPPEEYLFDDAEKAEWEAGDDSIRKQNYMPEKFSCLRHVPFYRDFLKERFERCLDLYLCPRVVKKKMNVDPLSLLPQLPSPSDLRPFPTTVGVDFKGHHEKVTDSSFNVTGELLATCAADGLRIWDTSSGCCLIHRAPTKAMVKQKNEEGECSNGDCWMTNRTIPTPKTNVTFLIGYLVNLRDKEFNSLLCSVVEIEVDVAPLCVAWHPKYADIIAVGTDNGTVELLRPQCVKATEAAVEEDSDDEGDDSDDEEGAPGVKRTAGSIDILEPVEGGDWTPLSDAPGFEGLVIKADERADITKLTWHPRGWYLSHVAPNAVQVRSQCVIHNLRSQKTIRPFSKSKGGKIQASAFHPRKPQFYICTQKNVRLYDLKAQSLVRTYVSGAQHIMAISVFPGTGEHLTIVSQDRRLCWFDNELGNKPWKTWRYHKRVVRDVEFHPLAAGRLPLMATCSDDGSAHVFHTKVYNDAMSNPLVVPVKKLRPKDGGRVLSCSWHPHQPWVVLTLGDGRVQMWV</sequence>
<comment type="caution">
    <text evidence="9">The sequence shown here is derived from an EMBL/GenBank/DDBJ whole genome shotgun (WGS) entry which is preliminary data.</text>
</comment>
<evidence type="ECO:0000256" key="1">
    <source>
        <dbReference type="ARBA" id="ARBA00022517"/>
    </source>
</evidence>
<dbReference type="InterPro" id="IPR036322">
    <property type="entry name" value="WD40_repeat_dom_sf"/>
</dbReference>
<feature type="region of interest" description="Disordered" evidence="7">
    <location>
        <begin position="1"/>
        <end position="85"/>
    </location>
</feature>
<keyword evidence="10" id="KW-1185">Reference proteome</keyword>
<dbReference type="GO" id="GO:0043021">
    <property type="term" value="F:ribonucleoprotein complex binding"/>
    <property type="evidence" value="ECO:0007669"/>
    <property type="project" value="UniProtKB-UniRule"/>
</dbReference>
<dbReference type="OrthoDB" id="5571054at2759"/>
<evidence type="ECO:0000256" key="4">
    <source>
        <dbReference type="ARBA" id="ARBA00022737"/>
    </source>
</evidence>
<evidence type="ECO:0000256" key="5">
    <source>
        <dbReference type="ARBA" id="ARBA00023242"/>
    </source>
</evidence>
<keyword evidence="1 6" id="KW-0690">Ribosome biogenesis</keyword>
<dbReference type="GO" id="GO:0005654">
    <property type="term" value="C:nucleoplasm"/>
    <property type="evidence" value="ECO:0007669"/>
    <property type="project" value="UniProtKB-SubCell"/>
</dbReference>
<evidence type="ECO:0000256" key="7">
    <source>
        <dbReference type="SAM" id="MobiDB-lite"/>
    </source>
</evidence>
<dbReference type="HAMAP" id="MF_03027">
    <property type="entry name" value="BOP1"/>
    <property type="match status" value="1"/>
</dbReference>
<keyword evidence="4" id="KW-0677">Repeat</keyword>
<dbReference type="Proteomes" id="UP000591131">
    <property type="component" value="Unassembled WGS sequence"/>
</dbReference>
<evidence type="ECO:0000256" key="6">
    <source>
        <dbReference type="HAMAP-Rule" id="MF_03027"/>
    </source>
</evidence>
<organism evidence="9 10">
    <name type="scientific">Perkinsus chesapeaki</name>
    <name type="common">Clam parasite</name>
    <name type="synonym">Perkinsus andrewsi</name>
    <dbReference type="NCBI Taxonomy" id="330153"/>
    <lineage>
        <taxon>Eukaryota</taxon>
        <taxon>Sar</taxon>
        <taxon>Alveolata</taxon>
        <taxon>Perkinsozoa</taxon>
        <taxon>Perkinsea</taxon>
        <taxon>Perkinsida</taxon>
        <taxon>Perkinsidae</taxon>
        <taxon>Perkinsus</taxon>
    </lineage>
</organism>
<feature type="compositionally biased region" description="Acidic residues" evidence="7">
    <location>
        <begin position="511"/>
        <end position="528"/>
    </location>
</feature>
<dbReference type="GO" id="GO:0000463">
    <property type="term" value="P:maturation of LSU-rRNA from tricistronic rRNA transcript (SSU-rRNA, 5.8S rRNA, LSU-rRNA)"/>
    <property type="evidence" value="ECO:0007669"/>
    <property type="project" value="UniProtKB-UniRule"/>
</dbReference>
<accession>A0A7J6N1G5</accession>
<evidence type="ECO:0000259" key="8">
    <source>
        <dbReference type="SMART" id="SM01035"/>
    </source>
</evidence>
<keyword evidence="3" id="KW-0853">WD repeat</keyword>
<keyword evidence="2 6" id="KW-0698">rRNA processing</keyword>
<feature type="compositionally biased region" description="Acidic residues" evidence="7">
    <location>
        <begin position="59"/>
        <end position="81"/>
    </location>
</feature>
<gene>
    <name evidence="9" type="primary">BOP1</name>
    <name evidence="9" type="ORF">FOL47_010943</name>
</gene>
<comment type="similarity">
    <text evidence="6">Belongs to the WD repeat BOP1/ERB1 family.</text>
</comment>
<evidence type="ECO:0000256" key="2">
    <source>
        <dbReference type="ARBA" id="ARBA00022552"/>
    </source>
</evidence>
<dbReference type="GO" id="GO:0000466">
    <property type="term" value="P:maturation of 5.8S rRNA from tricistronic rRNA transcript (SSU-rRNA, 5.8S rRNA, LSU-rRNA)"/>
    <property type="evidence" value="ECO:0007669"/>
    <property type="project" value="UniProtKB-UniRule"/>
</dbReference>
<dbReference type="InterPro" id="IPR015943">
    <property type="entry name" value="WD40/YVTN_repeat-like_dom_sf"/>
</dbReference>
<dbReference type="Pfam" id="PF00400">
    <property type="entry name" value="WD40"/>
    <property type="match status" value="2"/>
</dbReference>
<feature type="region of interest" description="Disordered" evidence="7">
    <location>
        <begin position="510"/>
        <end position="536"/>
    </location>
</feature>
<dbReference type="AlphaFoldDB" id="A0A7J6N1G5"/>
<evidence type="ECO:0000313" key="10">
    <source>
        <dbReference type="Proteomes" id="UP000591131"/>
    </source>
</evidence>
<comment type="subcellular location">
    <subcellularLocation>
        <location evidence="6">Nucleus</location>
        <location evidence="6">Nucleolus</location>
    </subcellularLocation>
    <subcellularLocation>
        <location evidence="6">Nucleus</location>
        <location evidence="6">Nucleoplasm</location>
    </subcellularLocation>
</comment>
<feature type="region of interest" description="Disordered" evidence="7">
    <location>
        <begin position="244"/>
        <end position="273"/>
    </location>
</feature>
<dbReference type="Gene3D" id="2.130.10.10">
    <property type="entry name" value="YVTN repeat-like/Quinoprotein amine dehydrogenase"/>
    <property type="match status" value="2"/>
</dbReference>
<dbReference type="SUPFAM" id="SSF50978">
    <property type="entry name" value="WD40 repeat-like"/>
    <property type="match status" value="1"/>
</dbReference>
<dbReference type="PANTHER" id="PTHR17605:SF0">
    <property type="entry name" value="RIBOSOME BIOGENESIS PROTEIN BOP1"/>
    <property type="match status" value="1"/>
</dbReference>
<name>A0A7J6N1G5_PERCH</name>
<dbReference type="GO" id="GO:0030687">
    <property type="term" value="C:preribosome, large subunit precursor"/>
    <property type="evidence" value="ECO:0007669"/>
    <property type="project" value="UniProtKB-UniRule"/>
</dbReference>